<evidence type="ECO:0000256" key="1">
    <source>
        <dbReference type="ARBA" id="ARBA00037961"/>
    </source>
</evidence>
<evidence type="ECO:0000259" key="2">
    <source>
        <dbReference type="SMART" id="SM01007"/>
    </source>
</evidence>
<keyword evidence="4" id="KW-1185">Reference proteome</keyword>
<protein>
    <submittedName>
        <fullName evidence="3">Aldolase</fullName>
    </submittedName>
</protein>
<dbReference type="PANTHER" id="PTHR10672">
    <property type="entry name" value="ADDUCIN"/>
    <property type="match status" value="1"/>
</dbReference>
<accession>A0ABX2EUH7</accession>
<dbReference type="SUPFAM" id="SSF53639">
    <property type="entry name" value="AraD/HMP-PK domain-like"/>
    <property type="match status" value="1"/>
</dbReference>
<evidence type="ECO:0000313" key="3">
    <source>
        <dbReference type="EMBL" id="NRF72194.1"/>
    </source>
</evidence>
<dbReference type="NCBIfam" id="NF005484">
    <property type="entry name" value="PRK07090.1"/>
    <property type="match status" value="1"/>
</dbReference>
<feature type="domain" description="Class II aldolase/adducin N-terminal" evidence="2">
    <location>
        <begin position="33"/>
        <end position="211"/>
    </location>
</feature>
<dbReference type="PANTHER" id="PTHR10672:SF3">
    <property type="entry name" value="PROTEIN HU-LI TAI SHAO"/>
    <property type="match status" value="1"/>
</dbReference>
<comment type="similarity">
    <text evidence="1">Belongs to the aldolase class II family.</text>
</comment>
<gene>
    <name evidence="3" type="ORF">HLB44_34940</name>
</gene>
<dbReference type="RefSeq" id="WP_173134973.1">
    <property type="nucleotide sequence ID" value="NZ_JABRWJ010000019.1"/>
</dbReference>
<dbReference type="InterPro" id="IPR051017">
    <property type="entry name" value="Aldolase-II_Adducin_sf"/>
</dbReference>
<sequence length="260" mass="28448">MASTLSLSKDALVRQALEQMQTELPVAQWTPRQQVALTCRILFDQGHDSGLAGQITARGVDGSTFLTQRLGLGFDEVTASNLLRVDEDLTVVEGSGMPNPANRFHSWIYRARPDVRCVIHTHPLHVSALSMLERPLQVSHMDACMLYDDVAFLAEWPGVPVGNSEGELIAGVLGNKRAALLAHHGLVVAGTTIEEACVVAVQCERAARLQLLAMAAGEIKPIAQPLAREAHDWILQPRRSQAGFDYFARRALRKDPNCVD</sequence>
<dbReference type="EMBL" id="JABRWJ010000019">
    <property type="protein sequence ID" value="NRF72194.1"/>
    <property type="molecule type" value="Genomic_DNA"/>
</dbReference>
<dbReference type="Pfam" id="PF00596">
    <property type="entry name" value="Aldolase_II"/>
    <property type="match status" value="1"/>
</dbReference>
<dbReference type="InterPro" id="IPR036409">
    <property type="entry name" value="Aldolase_II/adducin_N_sf"/>
</dbReference>
<reference evidence="3 4" key="1">
    <citation type="submission" date="2020-05" db="EMBL/GenBank/DDBJ databases">
        <title>Aquincola sp. isolate from soil.</title>
        <authorList>
            <person name="Han J."/>
            <person name="Kim D.-U."/>
        </authorList>
    </citation>
    <scope>NUCLEOTIDE SEQUENCE [LARGE SCALE GENOMIC DNA]</scope>
    <source>
        <strain evidence="3 4">S2</strain>
    </source>
</reference>
<organism evidence="3 4">
    <name type="scientific">Pseudaquabacterium terrae</name>
    <dbReference type="NCBI Taxonomy" id="2732868"/>
    <lineage>
        <taxon>Bacteria</taxon>
        <taxon>Pseudomonadati</taxon>
        <taxon>Pseudomonadota</taxon>
        <taxon>Betaproteobacteria</taxon>
        <taxon>Burkholderiales</taxon>
        <taxon>Sphaerotilaceae</taxon>
        <taxon>Pseudaquabacterium</taxon>
    </lineage>
</organism>
<dbReference type="Proteomes" id="UP000737171">
    <property type="component" value="Unassembled WGS sequence"/>
</dbReference>
<evidence type="ECO:0000313" key="4">
    <source>
        <dbReference type="Proteomes" id="UP000737171"/>
    </source>
</evidence>
<dbReference type="InterPro" id="IPR001303">
    <property type="entry name" value="Aldolase_II/adducin_N"/>
</dbReference>
<dbReference type="Gene3D" id="3.40.225.10">
    <property type="entry name" value="Class II aldolase/adducin N-terminal domain"/>
    <property type="match status" value="1"/>
</dbReference>
<proteinExistence type="inferred from homology"/>
<dbReference type="SMART" id="SM01007">
    <property type="entry name" value="Aldolase_II"/>
    <property type="match status" value="1"/>
</dbReference>
<comment type="caution">
    <text evidence="3">The sequence shown here is derived from an EMBL/GenBank/DDBJ whole genome shotgun (WGS) entry which is preliminary data.</text>
</comment>
<name>A0ABX2EUH7_9BURK</name>